<dbReference type="AlphaFoldDB" id="A0A8E2E2P3"/>
<proteinExistence type="predicted"/>
<sequence>TKKKRKENSSKTYNTWDSPLVTHANTSQALLDLNIGERTGPVVFLEEWSYV</sequence>
<keyword evidence="2" id="KW-1185">Reference proteome</keyword>
<protein>
    <submittedName>
        <fullName evidence="1">Uncharacterized protein</fullName>
    </submittedName>
</protein>
<feature type="non-terminal residue" evidence="1">
    <location>
        <position position="51"/>
    </location>
</feature>
<accession>A0A8E2E2P3</accession>
<dbReference type="EMBL" id="KV745245">
    <property type="protein sequence ID" value="OCK76078.1"/>
    <property type="molecule type" value="Genomic_DNA"/>
</dbReference>
<reference evidence="1 2" key="1">
    <citation type="journal article" date="2016" name="Nat. Commun.">
        <title>Ectomycorrhizal ecology is imprinted in the genome of the dominant symbiotic fungus Cenococcum geophilum.</title>
        <authorList>
            <consortium name="DOE Joint Genome Institute"/>
            <person name="Peter M."/>
            <person name="Kohler A."/>
            <person name="Ohm R.A."/>
            <person name="Kuo A."/>
            <person name="Krutzmann J."/>
            <person name="Morin E."/>
            <person name="Arend M."/>
            <person name="Barry K.W."/>
            <person name="Binder M."/>
            <person name="Choi C."/>
            <person name="Clum A."/>
            <person name="Copeland A."/>
            <person name="Grisel N."/>
            <person name="Haridas S."/>
            <person name="Kipfer T."/>
            <person name="LaButti K."/>
            <person name="Lindquist E."/>
            <person name="Lipzen A."/>
            <person name="Maire R."/>
            <person name="Meier B."/>
            <person name="Mihaltcheva S."/>
            <person name="Molinier V."/>
            <person name="Murat C."/>
            <person name="Poggeler S."/>
            <person name="Quandt C.A."/>
            <person name="Sperisen C."/>
            <person name="Tritt A."/>
            <person name="Tisserant E."/>
            <person name="Crous P.W."/>
            <person name="Henrissat B."/>
            <person name="Nehls U."/>
            <person name="Egli S."/>
            <person name="Spatafora J.W."/>
            <person name="Grigoriev I.V."/>
            <person name="Martin F.M."/>
        </authorList>
    </citation>
    <scope>NUCLEOTIDE SEQUENCE [LARGE SCALE GENOMIC DNA]</scope>
    <source>
        <strain evidence="1 2">CBS 459.81</strain>
    </source>
</reference>
<gene>
    <name evidence="1" type="ORF">K432DRAFT_262093</name>
</gene>
<organism evidence="1 2">
    <name type="scientific">Lepidopterella palustris CBS 459.81</name>
    <dbReference type="NCBI Taxonomy" id="1314670"/>
    <lineage>
        <taxon>Eukaryota</taxon>
        <taxon>Fungi</taxon>
        <taxon>Dikarya</taxon>
        <taxon>Ascomycota</taxon>
        <taxon>Pezizomycotina</taxon>
        <taxon>Dothideomycetes</taxon>
        <taxon>Pleosporomycetidae</taxon>
        <taxon>Mytilinidiales</taxon>
        <taxon>Argynnaceae</taxon>
        <taxon>Lepidopterella</taxon>
    </lineage>
</organism>
<feature type="non-terminal residue" evidence="1">
    <location>
        <position position="1"/>
    </location>
</feature>
<dbReference type="OrthoDB" id="3763505at2759"/>
<dbReference type="Proteomes" id="UP000250266">
    <property type="component" value="Unassembled WGS sequence"/>
</dbReference>
<evidence type="ECO:0000313" key="2">
    <source>
        <dbReference type="Proteomes" id="UP000250266"/>
    </source>
</evidence>
<evidence type="ECO:0000313" key="1">
    <source>
        <dbReference type="EMBL" id="OCK76078.1"/>
    </source>
</evidence>
<name>A0A8E2E2P3_9PEZI</name>